<protein>
    <submittedName>
        <fullName evidence="7">FtsK/SpoIIIE domain-containing protein</fullName>
    </submittedName>
</protein>
<proteinExistence type="predicted"/>
<dbReference type="EMBL" id="BAAASK010000013">
    <property type="protein sequence ID" value="GAA2689179.1"/>
    <property type="molecule type" value="Genomic_DNA"/>
</dbReference>
<evidence type="ECO:0000313" key="8">
    <source>
        <dbReference type="Proteomes" id="UP001499989"/>
    </source>
</evidence>
<keyword evidence="2 3" id="KW-0067">ATP-binding</keyword>
<dbReference type="PANTHER" id="PTHR22683:SF1">
    <property type="entry name" value="TYPE VII SECRETION SYSTEM PROTEIN ESSC"/>
    <property type="match status" value="1"/>
</dbReference>
<dbReference type="InterPro" id="IPR027417">
    <property type="entry name" value="P-loop_NTPase"/>
</dbReference>
<feature type="domain" description="FtsK" evidence="6">
    <location>
        <begin position="1049"/>
        <end position="1243"/>
    </location>
</feature>
<evidence type="ECO:0000256" key="1">
    <source>
        <dbReference type="ARBA" id="ARBA00022741"/>
    </source>
</evidence>
<comment type="caution">
    <text evidence="7">The sequence shown here is derived from an EMBL/GenBank/DDBJ whole genome shotgun (WGS) entry which is preliminary data.</text>
</comment>
<feature type="binding site" evidence="3">
    <location>
        <begin position="728"/>
        <end position="735"/>
    </location>
    <ligand>
        <name>ATP</name>
        <dbReference type="ChEBI" id="CHEBI:30616"/>
    </ligand>
</feature>
<keyword evidence="5" id="KW-1133">Transmembrane helix</keyword>
<dbReference type="PANTHER" id="PTHR22683">
    <property type="entry name" value="SPORULATION PROTEIN RELATED"/>
    <property type="match status" value="1"/>
</dbReference>
<feature type="transmembrane region" description="Helical" evidence="5">
    <location>
        <begin position="261"/>
        <end position="277"/>
    </location>
</feature>
<dbReference type="CDD" id="cd00060">
    <property type="entry name" value="FHA"/>
    <property type="match status" value="1"/>
</dbReference>
<dbReference type="InterPro" id="IPR002543">
    <property type="entry name" value="FtsK_dom"/>
</dbReference>
<evidence type="ECO:0000256" key="3">
    <source>
        <dbReference type="PROSITE-ProRule" id="PRU00289"/>
    </source>
</evidence>
<keyword evidence="1 3" id="KW-0547">Nucleotide-binding</keyword>
<dbReference type="Pfam" id="PF01580">
    <property type="entry name" value="FtsK_SpoIIIE"/>
    <property type="match status" value="2"/>
</dbReference>
<dbReference type="InterPro" id="IPR050206">
    <property type="entry name" value="FtsK/SpoIIIE/SftA"/>
</dbReference>
<evidence type="ECO:0000259" key="6">
    <source>
        <dbReference type="PROSITE" id="PS50901"/>
    </source>
</evidence>
<feature type="coiled-coil region" evidence="4">
    <location>
        <begin position="308"/>
        <end position="335"/>
    </location>
</feature>
<evidence type="ECO:0000256" key="5">
    <source>
        <dbReference type="SAM" id="Phobius"/>
    </source>
</evidence>
<dbReference type="InterPro" id="IPR003593">
    <property type="entry name" value="AAA+_ATPase"/>
</dbReference>
<evidence type="ECO:0000256" key="4">
    <source>
        <dbReference type="SAM" id="Coils"/>
    </source>
</evidence>
<feature type="domain" description="FtsK" evidence="6">
    <location>
        <begin position="710"/>
        <end position="902"/>
    </location>
</feature>
<keyword evidence="8" id="KW-1185">Reference proteome</keyword>
<keyword evidence="5" id="KW-0472">Membrane</keyword>
<dbReference type="Gene3D" id="3.40.50.300">
    <property type="entry name" value="P-loop containing nucleotide triphosphate hydrolases"/>
    <property type="match status" value="4"/>
</dbReference>
<evidence type="ECO:0000256" key="2">
    <source>
        <dbReference type="ARBA" id="ARBA00022840"/>
    </source>
</evidence>
<dbReference type="CDD" id="cd01127">
    <property type="entry name" value="TrwB_TraG_TraD_VirD4"/>
    <property type="match status" value="1"/>
</dbReference>
<keyword evidence="5" id="KW-0812">Transmembrane</keyword>
<keyword evidence="4" id="KW-0175">Coiled coil</keyword>
<gene>
    <name evidence="7" type="ORF">GCM10010310_44660</name>
</gene>
<dbReference type="Gene3D" id="2.60.200.20">
    <property type="match status" value="1"/>
</dbReference>
<sequence>MEAAAGARLGRTSVRLTLTVVDPYGGGSADVVLDADPESTVGDIAEELAKQVGIAGAQVIPIGHQGQAGTGGAPLVYVDGYAVDPSATVVGSPLREGAVVSLQDPSGCLPGEPTGLVELRVVGGPGAGFVHRLGVGKYDIGSGPAAYVRIEDPEVDARALTLSVATDGTCKVAVHSDKEGVTLDGESVQERDGDDWPLGAQIAVGNSLVELARYAPPNAALKWSEDGVGLDYNRPPRLRPAERQTNFRLPSPPRDYEARPLPWLMALTPLVGAVVAVMVFGRWYYLIMAGLSPILLFANYFNDKKHGRKSHAKQVKEYEEQKARIEKDAQAALVAERDDRRQAIPDPAVVLSVATGPRTRLWERRRTDRDHLLLRVGTGQLPSEVVLDDPEQDDHRRQVTWKIEDAPVALSLRTLGVVGIAGPGDSARSLGRWAVAQTAALHSPMDVQFYVLSENSAQSEWDWVRWLPHSRPSGGQDVNVLIGTDAETVGARIGELTQILDARKKAAEQKGGGAQGSSFTDPDIVVVWDGSRRLRSLPGVVRLLREGPAVSMFAVCIDAEERFLPGECQAFVVAEPRAEESGRQQRDAEARPAQQVAGGFPSFQAWHSNTPAEPEQRARAEKLRLRVEEAGVERITGVRPDFVTPAWCLRLARSLSALRDISGETEDSALPGSSRLLDVLQLEPPTADAIGARWRMGGQSTMAVIGESYDGPFGIDMRKDGPHGLIAGTTGSGKSELLQTIVAALAVANTPENMTFVLVDYKGGSAFKDCVKLPHTVGMVTDLDAHLVERALESLGAELKRREHILAAADAKDIEDYQDLVRRDPSHAPVPRLLIVIDEFASMVRDLPDFVTGLVNIAQRGRSLGIHLLLATQRPSGVVSPEIRANTNLRIALRVTDGGESSDVIDSPEAGHISKNTPGRAYVRLGHSSLVPFQSGRVGGRRPGAADPAALAPWVGPLGWEELGRAALTKPKTESREDDEITDLKVLVDAVRDANRSMGIPAQHSPWLPALDEKLLLDEIEVPALAGAVPGKLPPAPYGIEDLPSDQARRPVVVDFASFGHLMIGGAPRSGRSQVLRTIAGSLARTHSTADVHLYGIDCGNGALNALTRLPHCGAVVGRNQTERVVRLVNRLKGELSRRQDLLADSGFADIGEQRASAEESERLPHIVVLLDRWEGWVPTLGEVDHGSLTDELQTMMREGASVGIHLILTGDRTLLVGRIATLTEDKYGLRLADRSDFASLGIPSRKVPEEIPPGRAFRNEAGTETQFALLSEDTTGQGQAAAITAIGEAAAARDAGVPRARRPFRVDSLPSRISFPEAWEMRDPEASRSRLWALIGIGGDEIVGFGPDLADGVPSFVIAGPAKSGRSTVLMNVAQSLLAQGTRLVVAAPRQSPVRQLDGAEGVLKVFTGDDIDEDEFEELIDGASPEEPIAVLVDDGEILEDCDAESQMKKIVSRGAERGLALVIAGDEEDVCSGFSGWQVDAKKARRGILLSPQESSSGDLIGLRVSRQMVGGQVTPGKGMLHLGDGELRTVVVPG</sequence>
<dbReference type="Proteomes" id="UP001499989">
    <property type="component" value="Unassembled WGS sequence"/>
</dbReference>
<feature type="binding site" evidence="3">
    <location>
        <begin position="1066"/>
        <end position="1073"/>
    </location>
    <ligand>
        <name>ATP</name>
        <dbReference type="ChEBI" id="CHEBI:30616"/>
    </ligand>
</feature>
<name>A0ABN3SYW3_9ACTN</name>
<dbReference type="SMART" id="SM00382">
    <property type="entry name" value="AAA"/>
    <property type="match status" value="3"/>
</dbReference>
<reference evidence="7 8" key="1">
    <citation type="journal article" date="2019" name="Int. J. Syst. Evol. Microbiol.">
        <title>The Global Catalogue of Microorganisms (GCM) 10K type strain sequencing project: providing services to taxonomists for standard genome sequencing and annotation.</title>
        <authorList>
            <consortium name="The Broad Institute Genomics Platform"/>
            <consortium name="The Broad Institute Genome Sequencing Center for Infectious Disease"/>
            <person name="Wu L."/>
            <person name="Ma J."/>
        </authorList>
    </citation>
    <scope>NUCLEOTIDE SEQUENCE [LARGE SCALE GENOMIC DNA]</scope>
    <source>
        <strain evidence="7 8">JCM 4531</strain>
    </source>
</reference>
<accession>A0ABN3SYW3</accession>
<dbReference type="PROSITE" id="PS50901">
    <property type="entry name" value="FTSK"/>
    <property type="match status" value="2"/>
</dbReference>
<organism evidence="7 8">
    <name type="scientific">Streptomyces violaceolatus</name>
    <dbReference type="NCBI Taxonomy" id="67378"/>
    <lineage>
        <taxon>Bacteria</taxon>
        <taxon>Bacillati</taxon>
        <taxon>Actinomycetota</taxon>
        <taxon>Actinomycetes</taxon>
        <taxon>Kitasatosporales</taxon>
        <taxon>Streptomycetaceae</taxon>
        <taxon>Streptomyces</taxon>
        <taxon>Streptomyces violaceoruber group</taxon>
    </lineage>
</organism>
<evidence type="ECO:0000313" key="7">
    <source>
        <dbReference type="EMBL" id="GAA2689179.1"/>
    </source>
</evidence>
<dbReference type="SUPFAM" id="SSF52540">
    <property type="entry name" value="P-loop containing nucleoside triphosphate hydrolases"/>
    <property type="match status" value="2"/>
</dbReference>